<protein>
    <submittedName>
        <fullName evidence="1">Uncharacterized protein</fullName>
    </submittedName>
</protein>
<proteinExistence type="predicted"/>
<keyword evidence="2" id="KW-1185">Reference proteome</keyword>
<reference evidence="1 2" key="1">
    <citation type="journal article" date="2022" name="bioRxiv">
        <title>Genomics of Preaxostyla Flagellates Illuminates Evolutionary Transitions and the Path Towards Mitochondrial Loss.</title>
        <authorList>
            <person name="Novak L.V.F."/>
            <person name="Treitli S.C."/>
            <person name="Pyrih J."/>
            <person name="Halakuc P."/>
            <person name="Pipaliya S.V."/>
            <person name="Vacek V."/>
            <person name="Brzon O."/>
            <person name="Soukal P."/>
            <person name="Eme L."/>
            <person name="Dacks J.B."/>
            <person name="Karnkowska A."/>
            <person name="Elias M."/>
            <person name="Hampl V."/>
        </authorList>
    </citation>
    <scope>NUCLEOTIDE SEQUENCE [LARGE SCALE GENOMIC DNA]</scope>
    <source>
        <strain evidence="1">NAU3</strain>
        <tissue evidence="1">Gut</tissue>
    </source>
</reference>
<dbReference type="Proteomes" id="UP001281761">
    <property type="component" value="Unassembled WGS sequence"/>
</dbReference>
<comment type="caution">
    <text evidence="1">The sequence shown here is derived from an EMBL/GenBank/DDBJ whole genome shotgun (WGS) entry which is preliminary data.</text>
</comment>
<gene>
    <name evidence="1" type="ORF">BLNAU_14364</name>
</gene>
<accession>A0ABQ9XDZ2</accession>
<evidence type="ECO:0000313" key="2">
    <source>
        <dbReference type="Proteomes" id="UP001281761"/>
    </source>
</evidence>
<dbReference type="EMBL" id="JARBJD010000131">
    <property type="protein sequence ID" value="KAK2950693.1"/>
    <property type="molecule type" value="Genomic_DNA"/>
</dbReference>
<name>A0ABQ9XDZ2_9EUKA</name>
<organism evidence="1 2">
    <name type="scientific">Blattamonas nauphoetae</name>
    <dbReference type="NCBI Taxonomy" id="2049346"/>
    <lineage>
        <taxon>Eukaryota</taxon>
        <taxon>Metamonada</taxon>
        <taxon>Preaxostyla</taxon>
        <taxon>Oxymonadida</taxon>
        <taxon>Blattamonas</taxon>
    </lineage>
</organism>
<evidence type="ECO:0000313" key="1">
    <source>
        <dbReference type="EMBL" id="KAK2950693.1"/>
    </source>
</evidence>
<sequence length="120" mass="12982">MSGVHVIMNSNEQSVCSIAGSIVRTSEHYGLPVESTIVISKIHRRSPTNSIGPFVGLADPHPQMDSSASANWPDLPISEMEGITIVGTDLSLESQHLMSTTGPLFSFGMSEQELWHGFGW</sequence>